<organism evidence="10 11">
    <name type="scientific">Sinimarinibacterium flocculans</name>
    <dbReference type="NCBI Taxonomy" id="985250"/>
    <lineage>
        <taxon>Bacteria</taxon>
        <taxon>Pseudomonadati</taxon>
        <taxon>Pseudomonadota</taxon>
        <taxon>Gammaproteobacteria</taxon>
        <taxon>Nevskiales</taxon>
        <taxon>Nevskiaceae</taxon>
        <taxon>Sinimarinibacterium</taxon>
    </lineage>
</organism>
<reference evidence="10 11" key="1">
    <citation type="submission" date="2018-04" db="EMBL/GenBank/DDBJ databases">
        <title>Genomic Encyclopedia of Type Strains, Phase IV (KMG-IV): sequencing the most valuable type-strain genomes for metagenomic binning, comparative biology and taxonomic classification.</title>
        <authorList>
            <person name="Goeker M."/>
        </authorList>
    </citation>
    <scope>NUCLEOTIDE SEQUENCE [LARGE SCALE GENOMIC DNA]</scope>
    <source>
        <strain evidence="10 11">DSM 104150</strain>
    </source>
</reference>
<dbReference type="PANTHER" id="PTHR30574:SF1">
    <property type="entry name" value="SULPHUR TRANSPORT DOMAIN-CONTAINING PROTEIN"/>
    <property type="match status" value="1"/>
</dbReference>
<dbReference type="RefSeq" id="WP_110263373.1">
    <property type="nucleotide sequence ID" value="NZ_CAKZQT010000007.1"/>
</dbReference>
<evidence type="ECO:0000256" key="4">
    <source>
        <dbReference type="ARBA" id="ARBA00022519"/>
    </source>
</evidence>
<evidence type="ECO:0000256" key="2">
    <source>
        <dbReference type="ARBA" id="ARBA00022448"/>
    </source>
</evidence>
<feature type="transmembrane region" description="Helical" evidence="9">
    <location>
        <begin position="6"/>
        <end position="26"/>
    </location>
</feature>
<feature type="transmembrane region" description="Helical" evidence="9">
    <location>
        <begin position="76"/>
        <end position="97"/>
    </location>
</feature>
<dbReference type="PANTHER" id="PTHR30574">
    <property type="entry name" value="INNER MEMBRANE PROTEIN YEDE"/>
    <property type="match status" value="1"/>
</dbReference>
<feature type="transmembrane region" description="Helical" evidence="9">
    <location>
        <begin position="47"/>
        <end position="70"/>
    </location>
</feature>
<dbReference type="AlphaFoldDB" id="A0A318EEN9"/>
<evidence type="ECO:0000256" key="5">
    <source>
        <dbReference type="ARBA" id="ARBA00022692"/>
    </source>
</evidence>
<evidence type="ECO:0000256" key="1">
    <source>
        <dbReference type="ARBA" id="ARBA00004429"/>
    </source>
</evidence>
<evidence type="ECO:0000256" key="8">
    <source>
        <dbReference type="ARBA" id="ARBA00035655"/>
    </source>
</evidence>
<keyword evidence="2" id="KW-0813">Transport</keyword>
<comment type="subcellular location">
    <subcellularLocation>
        <location evidence="1">Cell inner membrane</location>
        <topology evidence="1">Multi-pass membrane protein</topology>
    </subcellularLocation>
</comment>
<evidence type="ECO:0000256" key="6">
    <source>
        <dbReference type="ARBA" id="ARBA00022989"/>
    </source>
</evidence>
<dbReference type="GO" id="GO:0005886">
    <property type="term" value="C:plasma membrane"/>
    <property type="evidence" value="ECO:0007669"/>
    <property type="project" value="UniProtKB-SubCell"/>
</dbReference>
<keyword evidence="7 9" id="KW-0472">Membrane</keyword>
<evidence type="ECO:0000256" key="7">
    <source>
        <dbReference type="ARBA" id="ARBA00023136"/>
    </source>
</evidence>
<keyword evidence="4" id="KW-0997">Cell inner membrane</keyword>
<proteinExistence type="inferred from homology"/>
<keyword evidence="6 9" id="KW-1133">Transmembrane helix</keyword>
<evidence type="ECO:0000313" key="10">
    <source>
        <dbReference type="EMBL" id="PXV71237.1"/>
    </source>
</evidence>
<keyword evidence="11" id="KW-1185">Reference proteome</keyword>
<gene>
    <name evidence="10" type="ORF">C8D93_101282</name>
</gene>
<dbReference type="Proteomes" id="UP000248330">
    <property type="component" value="Unassembled WGS sequence"/>
</dbReference>
<name>A0A318EEN9_9GAMM</name>
<comment type="caution">
    <text evidence="10">The sequence shown here is derived from an EMBL/GenBank/DDBJ whole genome shotgun (WGS) entry which is preliminary data.</text>
</comment>
<keyword evidence="3" id="KW-1003">Cell membrane</keyword>
<dbReference type="OrthoDB" id="9814020at2"/>
<sequence>MTEQWAWSLAGGVMIGTAALLLYALSGRIAGISGIGFGLLTGATDRAWRLWFLGGLIGGAWVAALSTGLAATPPPVSTALGLSMAGAGLLVGIGTRVGNGCTSGHGVCGLARLSRRSLAATITFMALGMLTASAIQRLAGV</sequence>
<comment type="similarity">
    <text evidence="8">Belongs to the TsuA/YedE (TC 9.B.102) family.</text>
</comment>
<dbReference type="EMBL" id="QICN01000001">
    <property type="protein sequence ID" value="PXV71237.1"/>
    <property type="molecule type" value="Genomic_DNA"/>
</dbReference>
<protein>
    <recommendedName>
        <fullName evidence="12">Sulphur transport domain-containing protein</fullName>
    </recommendedName>
</protein>
<evidence type="ECO:0000256" key="9">
    <source>
        <dbReference type="SAM" id="Phobius"/>
    </source>
</evidence>
<keyword evidence="5 9" id="KW-0812">Transmembrane</keyword>
<evidence type="ECO:0000313" key="11">
    <source>
        <dbReference type="Proteomes" id="UP000248330"/>
    </source>
</evidence>
<dbReference type="Pfam" id="PF04143">
    <property type="entry name" value="Sulf_transp"/>
    <property type="match status" value="1"/>
</dbReference>
<evidence type="ECO:0000256" key="3">
    <source>
        <dbReference type="ARBA" id="ARBA00022475"/>
    </source>
</evidence>
<dbReference type="InterPro" id="IPR007272">
    <property type="entry name" value="Sulf_transp_TsuA/YedE"/>
</dbReference>
<feature type="transmembrane region" description="Helical" evidence="9">
    <location>
        <begin position="118"/>
        <end position="139"/>
    </location>
</feature>
<evidence type="ECO:0008006" key="12">
    <source>
        <dbReference type="Google" id="ProtNLM"/>
    </source>
</evidence>
<accession>A0A318EEN9</accession>